<dbReference type="AlphaFoldDB" id="A0A9X1X3C2"/>
<reference evidence="3" key="1">
    <citation type="submission" date="2022-04" db="EMBL/GenBank/DDBJ databases">
        <title>Mucilaginibacter sp. RS28 isolated from freshwater.</title>
        <authorList>
            <person name="Ko S.-R."/>
        </authorList>
    </citation>
    <scope>NUCLEOTIDE SEQUENCE</scope>
    <source>
        <strain evidence="3">RS28</strain>
    </source>
</reference>
<evidence type="ECO:0000313" key="4">
    <source>
        <dbReference type="Proteomes" id="UP001139450"/>
    </source>
</evidence>
<evidence type="ECO:0000313" key="3">
    <source>
        <dbReference type="EMBL" id="MCJ8208873.1"/>
    </source>
</evidence>
<proteinExistence type="predicted"/>
<dbReference type="Gene3D" id="3.90.79.10">
    <property type="entry name" value="Nucleoside Triphosphate Pyrophosphohydrolase"/>
    <property type="match status" value="1"/>
</dbReference>
<dbReference type="Pfam" id="PF00293">
    <property type="entry name" value="NUDIX"/>
    <property type="match status" value="1"/>
</dbReference>
<dbReference type="PROSITE" id="PS51462">
    <property type="entry name" value="NUDIX"/>
    <property type="match status" value="1"/>
</dbReference>
<name>A0A9X1X3C2_9SPHI</name>
<dbReference type="GO" id="GO:0006167">
    <property type="term" value="P:AMP biosynthetic process"/>
    <property type="evidence" value="ECO:0007669"/>
    <property type="project" value="TreeGrafter"/>
</dbReference>
<comment type="caution">
    <text evidence="3">The sequence shown here is derived from an EMBL/GenBank/DDBJ whole genome shotgun (WGS) entry which is preliminary data.</text>
</comment>
<dbReference type="CDD" id="cd04662">
    <property type="entry name" value="NUDIX_Hydrolase"/>
    <property type="match status" value="1"/>
</dbReference>
<dbReference type="InterPro" id="IPR000086">
    <property type="entry name" value="NUDIX_hydrolase_dom"/>
</dbReference>
<dbReference type="InterPro" id="IPR051325">
    <property type="entry name" value="Nudix_hydrolase_domain"/>
</dbReference>
<dbReference type="PANTHER" id="PTHR21340">
    <property type="entry name" value="DIADENOSINE 5,5-P1,P4-TETRAPHOSPHATE PYROPHOSPHOHYDROLASE MUTT"/>
    <property type="match status" value="1"/>
</dbReference>
<sequence length="152" mass="17092">MPKQSAGILLYRHRDENLEVFLVHPGGPFFMRKDLGAWSVPKGEFENDEDPLTAAKREFQEETGHAIDGKFVELQSVRLKSGKQIYCWAVEGDIDADTIVSNVFQIELPKGSGKMISFPEVDRAAWFDIETAKQKANVAQVALITQLEDLLK</sequence>
<evidence type="ECO:0000256" key="1">
    <source>
        <dbReference type="ARBA" id="ARBA00022801"/>
    </source>
</evidence>
<organism evidence="3 4">
    <name type="scientific">Mucilaginibacter straminoryzae</name>
    <dbReference type="NCBI Taxonomy" id="2932774"/>
    <lineage>
        <taxon>Bacteria</taxon>
        <taxon>Pseudomonadati</taxon>
        <taxon>Bacteroidota</taxon>
        <taxon>Sphingobacteriia</taxon>
        <taxon>Sphingobacteriales</taxon>
        <taxon>Sphingobacteriaceae</taxon>
        <taxon>Mucilaginibacter</taxon>
    </lineage>
</organism>
<evidence type="ECO:0000259" key="2">
    <source>
        <dbReference type="PROSITE" id="PS51462"/>
    </source>
</evidence>
<dbReference type="Proteomes" id="UP001139450">
    <property type="component" value="Unassembled WGS sequence"/>
</dbReference>
<dbReference type="GO" id="GO:0006754">
    <property type="term" value="P:ATP biosynthetic process"/>
    <property type="evidence" value="ECO:0007669"/>
    <property type="project" value="TreeGrafter"/>
</dbReference>
<dbReference type="InterPro" id="IPR015797">
    <property type="entry name" value="NUDIX_hydrolase-like_dom_sf"/>
</dbReference>
<accession>A0A9X1X3C2</accession>
<dbReference type="EMBL" id="JALJEJ010000002">
    <property type="protein sequence ID" value="MCJ8208873.1"/>
    <property type="molecule type" value="Genomic_DNA"/>
</dbReference>
<dbReference type="InterPro" id="IPR020084">
    <property type="entry name" value="NUDIX_hydrolase_CS"/>
</dbReference>
<gene>
    <name evidence="3" type="ORF">MUY27_04080</name>
</gene>
<dbReference type="SUPFAM" id="SSF55811">
    <property type="entry name" value="Nudix"/>
    <property type="match status" value="1"/>
</dbReference>
<dbReference type="PANTHER" id="PTHR21340:SF7">
    <property type="entry name" value="NUDIX HYDROLASE DOMAIN-CONTAINING PROTEIN"/>
    <property type="match status" value="1"/>
</dbReference>
<dbReference type="RefSeq" id="WP_245128709.1">
    <property type="nucleotide sequence ID" value="NZ_JALJEJ010000002.1"/>
</dbReference>
<protein>
    <submittedName>
        <fullName evidence="3">NUDIX domain-containing protein</fullName>
    </submittedName>
</protein>
<dbReference type="PROSITE" id="PS00893">
    <property type="entry name" value="NUDIX_BOX"/>
    <property type="match status" value="1"/>
</dbReference>
<keyword evidence="1" id="KW-0378">Hydrolase</keyword>
<keyword evidence="4" id="KW-1185">Reference proteome</keyword>
<feature type="domain" description="Nudix hydrolase" evidence="2">
    <location>
        <begin position="1"/>
        <end position="150"/>
    </location>
</feature>
<dbReference type="GO" id="GO:0004081">
    <property type="term" value="F:bis(5'-nucleosyl)-tetraphosphatase (asymmetrical) activity"/>
    <property type="evidence" value="ECO:0007669"/>
    <property type="project" value="TreeGrafter"/>
</dbReference>